<comment type="caution">
    <text evidence="1">The sequence shown here is derived from an EMBL/GenBank/DDBJ whole genome shotgun (WGS) entry which is preliminary data.</text>
</comment>
<keyword evidence="2" id="KW-1185">Reference proteome</keyword>
<gene>
    <name evidence="1" type="ORF">SEMRO_43_G026350.1</name>
</gene>
<keyword evidence="1" id="KW-0223">Dioxygenase</keyword>
<dbReference type="EMBL" id="CAICTM010000043">
    <property type="protein sequence ID" value="CAB9498708.1"/>
    <property type="molecule type" value="Genomic_DNA"/>
</dbReference>
<proteinExistence type="predicted"/>
<reference evidence="1" key="1">
    <citation type="submission" date="2020-06" db="EMBL/GenBank/DDBJ databases">
        <authorList>
            <consortium name="Plant Systems Biology data submission"/>
        </authorList>
    </citation>
    <scope>NUCLEOTIDE SEQUENCE</scope>
    <source>
        <strain evidence="1">D6</strain>
    </source>
</reference>
<name>A0A9N8D956_9STRA</name>
<protein>
    <submittedName>
        <fullName evidence="1">Phytanoyl-CoA dioxygenase (PhyH)</fullName>
    </submittedName>
</protein>
<dbReference type="Gene3D" id="2.60.120.620">
    <property type="entry name" value="q2cbj1_9rhob like domain"/>
    <property type="match status" value="1"/>
</dbReference>
<organism evidence="1 2">
    <name type="scientific">Seminavis robusta</name>
    <dbReference type="NCBI Taxonomy" id="568900"/>
    <lineage>
        <taxon>Eukaryota</taxon>
        <taxon>Sar</taxon>
        <taxon>Stramenopiles</taxon>
        <taxon>Ochrophyta</taxon>
        <taxon>Bacillariophyta</taxon>
        <taxon>Bacillariophyceae</taxon>
        <taxon>Bacillariophycidae</taxon>
        <taxon>Naviculales</taxon>
        <taxon>Naviculaceae</taxon>
        <taxon>Seminavis</taxon>
    </lineage>
</organism>
<sequence length="376" mass="41075">MFCVVLGVVPADPELGERIRRQVVTTTVEDGAAIAWRPSHSLAPDPDKDGVMTLLLTAMSEEPATPESIVAAAEKVVSSSAVVVELWASAPAPLRLKPLEGYQEKITVATPHNHEEPPFALAMREWGLVLQPHILDAEGIAAFRLVVDQAIANIETALATQQPQLAVGQDAFCFQEIASRNKERFDLRLQEPSKVALVKEHIISGNNPQIVSNLKTAMGIHKDAVFLEEVDFDLSVVYSRPGACAQGWHADGDHVKGALDAGWEETGWKHALADPYAICLFLPLIDLDETVGYTQFWPASHQHRALAGFGPAAHVTGSVWNGDGKAGDGIFYDYRLLHQGMPNTSANTLRPVIQIIFKKKWYVEKANYGTKSLYSS</sequence>
<dbReference type="SUPFAM" id="SSF51197">
    <property type="entry name" value="Clavaminate synthase-like"/>
    <property type="match status" value="1"/>
</dbReference>
<accession>A0A9N8D956</accession>
<dbReference type="Proteomes" id="UP001153069">
    <property type="component" value="Unassembled WGS sequence"/>
</dbReference>
<dbReference type="InterPro" id="IPR008775">
    <property type="entry name" value="Phytyl_CoA_dOase-like"/>
</dbReference>
<dbReference type="AlphaFoldDB" id="A0A9N8D956"/>
<evidence type="ECO:0000313" key="1">
    <source>
        <dbReference type="EMBL" id="CAB9498708.1"/>
    </source>
</evidence>
<dbReference type="PANTHER" id="PTHR37563">
    <property type="entry name" value="PHYTANOYL-COA DIOXYGENASE FAMILY PROTEIN (AFU_ORTHOLOGUE AFUA_2G03330)"/>
    <property type="match status" value="1"/>
</dbReference>
<dbReference type="OrthoDB" id="43629at2759"/>
<keyword evidence="1" id="KW-0560">Oxidoreductase</keyword>
<dbReference type="Pfam" id="PF05721">
    <property type="entry name" value="PhyH"/>
    <property type="match status" value="1"/>
</dbReference>
<evidence type="ECO:0000313" key="2">
    <source>
        <dbReference type="Proteomes" id="UP001153069"/>
    </source>
</evidence>
<dbReference type="PANTHER" id="PTHR37563:SF2">
    <property type="entry name" value="PHYTANOYL-COA DIOXYGENASE FAMILY PROTEIN (AFU_ORTHOLOGUE AFUA_2G03330)"/>
    <property type="match status" value="1"/>
</dbReference>
<dbReference type="GO" id="GO:0051213">
    <property type="term" value="F:dioxygenase activity"/>
    <property type="evidence" value="ECO:0007669"/>
    <property type="project" value="UniProtKB-KW"/>
</dbReference>
<dbReference type="InterPro" id="IPR051961">
    <property type="entry name" value="Fungal_Metabolite_Diox"/>
</dbReference>